<evidence type="ECO:0000256" key="2">
    <source>
        <dbReference type="ARBA" id="ARBA00004251"/>
    </source>
</evidence>
<evidence type="ECO:0000256" key="5">
    <source>
        <dbReference type="ARBA" id="ARBA00022692"/>
    </source>
</evidence>
<dbReference type="GO" id="GO:0007168">
    <property type="term" value="P:receptor guanylyl cyclase signaling pathway"/>
    <property type="evidence" value="ECO:0000318"/>
    <property type="project" value="GO_Central"/>
</dbReference>
<dbReference type="PANTHER" id="PTHR11920:SF355">
    <property type="entry name" value="RECEPTOR-TYPE GUANYLATE CYCLASE GCY-10-RELATED"/>
    <property type="match status" value="1"/>
</dbReference>
<keyword evidence="6 15" id="KW-0732">Signal</keyword>
<dbReference type="SMART" id="SM00044">
    <property type="entry name" value="CYCc"/>
    <property type="match status" value="1"/>
</dbReference>
<dbReference type="EC" id="4.6.1.2" evidence="3"/>
<keyword evidence="5 14" id="KW-0812">Transmembrane</keyword>
<feature type="transmembrane region" description="Helical" evidence="14">
    <location>
        <begin position="768"/>
        <end position="790"/>
    </location>
</feature>
<comment type="catalytic activity">
    <reaction evidence="1">
        <text>GTP = 3',5'-cyclic GMP + diphosphate</text>
        <dbReference type="Rhea" id="RHEA:13665"/>
        <dbReference type="ChEBI" id="CHEBI:33019"/>
        <dbReference type="ChEBI" id="CHEBI:37565"/>
        <dbReference type="ChEBI" id="CHEBI:57746"/>
        <dbReference type="EC" id="4.6.1.2"/>
    </reaction>
</comment>
<reference evidence="17" key="1">
    <citation type="journal article" date="2008" name="Nat. Genet.">
        <title>The Pristionchus pacificus genome provides a unique perspective on nematode lifestyle and parasitism.</title>
        <authorList>
            <person name="Dieterich C."/>
            <person name="Clifton S.W."/>
            <person name="Schuster L.N."/>
            <person name="Chinwalla A."/>
            <person name="Delehaunty K."/>
            <person name="Dinkelacker I."/>
            <person name="Fulton L."/>
            <person name="Fulton R."/>
            <person name="Godfrey J."/>
            <person name="Minx P."/>
            <person name="Mitreva M."/>
            <person name="Roeseler W."/>
            <person name="Tian H."/>
            <person name="Witte H."/>
            <person name="Yang S.P."/>
            <person name="Wilson R.K."/>
            <person name="Sommer R.J."/>
        </authorList>
    </citation>
    <scope>NUCLEOTIDE SEQUENCE [LARGE SCALE GENOMIC DNA]</scope>
    <source>
        <strain evidence="17">PS312</strain>
    </source>
</reference>
<keyword evidence="8 14" id="KW-1133">Transmembrane helix</keyword>
<dbReference type="Gene3D" id="3.30.70.1230">
    <property type="entry name" value="Nucleotide cyclase"/>
    <property type="match status" value="1"/>
</dbReference>
<gene>
    <name evidence="16" type="primary">WBGene00107261</name>
</gene>
<dbReference type="GO" id="GO:0005524">
    <property type="term" value="F:ATP binding"/>
    <property type="evidence" value="ECO:0007669"/>
    <property type="project" value="InterPro"/>
</dbReference>
<dbReference type="SMART" id="SM00241">
    <property type="entry name" value="ZP"/>
    <property type="match status" value="1"/>
</dbReference>
<dbReference type="InterPro" id="IPR056953">
    <property type="entry name" value="CUT_N"/>
</dbReference>
<dbReference type="GO" id="GO:0035556">
    <property type="term" value="P:intracellular signal transduction"/>
    <property type="evidence" value="ECO:0007669"/>
    <property type="project" value="InterPro"/>
</dbReference>
<dbReference type="GO" id="GO:0004383">
    <property type="term" value="F:guanylate cyclase activity"/>
    <property type="evidence" value="ECO:0000318"/>
    <property type="project" value="GO_Central"/>
</dbReference>
<evidence type="ECO:0000256" key="15">
    <source>
        <dbReference type="SAM" id="SignalP"/>
    </source>
</evidence>
<dbReference type="SUPFAM" id="SSF56112">
    <property type="entry name" value="Protein kinase-like (PK-like)"/>
    <property type="match status" value="1"/>
</dbReference>
<feature type="transmembrane region" description="Helical" evidence="14">
    <location>
        <begin position="351"/>
        <end position="373"/>
    </location>
</feature>
<dbReference type="Pfam" id="PF25301">
    <property type="entry name" value="CUT_C"/>
    <property type="match status" value="1"/>
</dbReference>
<keyword evidence="17" id="KW-1185">Reference proteome</keyword>
<dbReference type="InterPro" id="IPR011009">
    <property type="entry name" value="Kinase-like_dom_sf"/>
</dbReference>
<dbReference type="Pfam" id="PF00069">
    <property type="entry name" value="Pkinase"/>
    <property type="match status" value="1"/>
</dbReference>
<dbReference type="Gene3D" id="3.40.50.2300">
    <property type="match status" value="1"/>
</dbReference>
<evidence type="ECO:0000256" key="12">
    <source>
        <dbReference type="ARBA" id="ARBA00023293"/>
    </source>
</evidence>
<feature type="region of interest" description="Disordered" evidence="13">
    <location>
        <begin position="1460"/>
        <end position="1506"/>
    </location>
</feature>
<organism evidence="16 17">
    <name type="scientific">Pristionchus pacificus</name>
    <name type="common">Parasitic nematode worm</name>
    <dbReference type="NCBI Taxonomy" id="54126"/>
    <lineage>
        <taxon>Eukaryota</taxon>
        <taxon>Metazoa</taxon>
        <taxon>Ecdysozoa</taxon>
        <taxon>Nematoda</taxon>
        <taxon>Chromadorea</taxon>
        <taxon>Rhabditida</taxon>
        <taxon>Rhabditina</taxon>
        <taxon>Diplogasteromorpha</taxon>
        <taxon>Diplogasteroidea</taxon>
        <taxon>Neodiplogasteridae</taxon>
        <taxon>Pristionchus</taxon>
    </lineage>
</organism>
<dbReference type="PROSITE" id="PS50125">
    <property type="entry name" value="GUANYLATE_CYCLASE_2"/>
    <property type="match status" value="1"/>
</dbReference>
<dbReference type="SUPFAM" id="SSF53822">
    <property type="entry name" value="Periplasmic binding protein-like I"/>
    <property type="match status" value="1"/>
</dbReference>
<evidence type="ECO:0000256" key="3">
    <source>
        <dbReference type="ARBA" id="ARBA00012202"/>
    </source>
</evidence>
<dbReference type="SUPFAM" id="SSF55073">
    <property type="entry name" value="Nucleotide cyclase"/>
    <property type="match status" value="1"/>
</dbReference>
<dbReference type="PROSITE" id="PS51034">
    <property type="entry name" value="ZP_2"/>
    <property type="match status" value="1"/>
</dbReference>
<dbReference type="PROSITE" id="PS50011">
    <property type="entry name" value="PROTEIN_KINASE_DOM"/>
    <property type="match status" value="1"/>
</dbReference>
<evidence type="ECO:0000256" key="7">
    <source>
        <dbReference type="ARBA" id="ARBA00022741"/>
    </source>
</evidence>
<dbReference type="Pfam" id="PF00211">
    <property type="entry name" value="Guanylate_cyc"/>
    <property type="match status" value="1"/>
</dbReference>
<reference evidence="16" key="2">
    <citation type="submission" date="2022-06" db="UniProtKB">
        <authorList>
            <consortium name="EnsemblMetazoa"/>
        </authorList>
    </citation>
    <scope>IDENTIFICATION</scope>
    <source>
        <strain evidence="16">PS312</strain>
    </source>
</reference>
<dbReference type="InterPro" id="IPR001507">
    <property type="entry name" value="ZP_dom"/>
</dbReference>
<keyword evidence="11" id="KW-0456">Lyase</keyword>
<dbReference type="InterPro" id="IPR029787">
    <property type="entry name" value="Nucleotide_cyclase"/>
</dbReference>
<evidence type="ECO:0000256" key="9">
    <source>
        <dbReference type="ARBA" id="ARBA00023136"/>
    </source>
</evidence>
<dbReference type="Gene3D" id="1.10.510.10">
    <property type="entry name" value="Transferase(Phosphotransferase) domain 1"/>
    <property type="match status" value="1"/>
</dbReference>
<dbReference type="InterPro" id="IPR001054">
    <property type="entry name" value="A/G_cyclase"/>
</dbReference>
<evidence type="ECO:0000256" key="4">
    <source>
        <dbReference type="ARBA" id="ARBA00022475"/>
    </source>
</evidence>
<evidence type="ECO:0000256" key="8">
    <source>
        <dbReference type="ARBA" id="ARBA00022989"/>
    </source>
</evidence>
<dbReference type="GO" id="GO:0006182">
    <property type="term" value="P:cGMP biosynthetic process"/>
    <property type="evidence" value="ECO:0000318"/>
    <property type="project" value="GO_Central"/>
</dbReference>
<dbReference type="GO" id="GO:0004672">
    <property type="term" value="F:protein kinase activity"/>
    <property type="evidence" value="ECO:0007669"/>
    <property type="project" value="InterPro"/>
</dbReference>
<keyword evidence="12" id="KW-0141">cGMP biosynthesis</keyword>
<dbReference type="Proteomes" id="UP000005239">
    <property type="component" value="Unassembled WGS sequence"/>
</dbReference>
<dbReference type="GO" id="GO:0007606">
    <property type="term" value="P:sensory perception of chemical stimulus"/>
    <property type="evidence" value="ECO:0007669"/>
    <property type="project" value="UniProtKB-ARBA"/>
</dbReference>
<evidence type="ECO:0000256" key="13">
    <source>
        <dbReference type="SAM" id="MobiDB-lite"/>
    </source>
</evidence>
<dbReference type="FunFam" id="3.30.70.1230:FF:000050">
    <property type="entry name" value="Guanylate cyclase"/>
    <property type="match status" value="1"/>
</dbReference>
<dbReference type="InterPro" id="IPR050401">
    <property type="entry name" value="Cyclic_nucleotide_synthase"/>
</dbReference>
<dbReference type="InterPro" id="IPR028082">
    <property type="entry name" value="Peripla_BP_I"/>
</dbReference>
<keyword evidence="10" id="KW-0325">Glycoprotein</keyword>
<dbReference type="Pfam" id="PF25057">
    <property type="entry name" value="CUT_N"/>
    <property type="match status" value="1"/>
</dbReference>
<dbReference type="GO" id="GO:0001653">
    <property type="term" value="F:peptide receptor activity"/>
    <property type="evidence" value="ECO:0000318"/>
    <property type="project" value="GO_Central"/>
</dbReference>
<name>A0A2A6C7I1_PRIPA</name>
<keyword evidence="4" id="KW-1003">Cell membrane</keyword>
<dbReference type="EnsemblMetazoa" id="PPA17707.1">
    <property type="protein sequence ID" value="PPA17707.1"/>
    <property type="gene ID" value="WBGene00107261"/>
</dbReference>
<evidence type="ECO:0000256" key="14">
    <source>
        <dbReference type="SAM" id="Phobius"/>
    </source>
</evidence>
<evidence type="ECO:0000313" key="17">
    <source>
        <dbReference type="Proteomes" id="UP000005239"/>
    </source>
</evidence>
<accession>A0A2A6C7I1</accession>
<keyword evidence="7" id="KW-0547">Nucleotide-binding</keyword>
<feature type="chain" id="PRO_5043579445" description="guanylate cyclase" evidence="15">
    <location>
        <begin position="19"/>
        <end position="1506"/>
    </location>
</feature>
<sequence length="1506" mass="168219">MTALASTVLLSLLLPSMAEFLGNELIGTPEIICNTDTIEMNFRTKQPFSGKVYVKGHYSRPECRVDYAERGPDGRPKGGIRLNHGACDMDRQRMVTEDGMMFSTVLVVSFHPLFITKVDRAFNIKCMYREASRRVEQQLDVSALPTETLSYEMPMPTCSYTIRRDQLDGPILRYARVGDQVVHRWECESEMYGVLVHSCFVEDGQGEKAMIVDERGCHTDHTLLGDPTYVEALNMAYRESFVFKFADRVAVRFQCEIRLCLKDEGGCDGITPPICFDATRNRINGINTTRVLRRRRSAHHIREGDLISQTVYVIDKDERTLLPDSENEAPDVLRSISIQGVQNICLSPREVFSLVSVLGLLIMITALLILCICCRRFYRCLKLGLIDGDNAVTTICQRAITDARATGQCTAEAVDVLNTSSCDGKALGTANAVDAFVAPMCQDEMEEVSRLSYFFNSPVISRVVSNAGLVNLDYFPNVIQVAASSVQAIGVAIAEVAKQLEEDNLIIVGPILNGVKPTTIDLSIALDAYYKQNKLLTVRKLYSLPIDKLSENAQKIRNLQSKLIVLTDDFPAFAGPLTSLNVEFLTSKGHIVLIVCREPFGSCIGADTVTFTKAGALALVPEDTDINRRIDQFKTMLGDGVYKQDKFDQYRTTYDACFAYCWAAWKGNTNNGKTFSDTFANASWTNAMGTTRFDGGYSLMQTYSVVNLPSSTKTPQNLLTLIPTPKTCVNSTCLMMTPNITIPAFWINAANTTVDYEGVNAIIQTNMWLFITIGAVGVICCAAAVFYYYWSKGRNNMFRLTWRVMSENMKIIEGPKRDRGEGAAGRQRKRAVPYALIGTVKAEFVALKQVRRIRFSEEDMKFLMNLKRVSHDNLAPFIGVGFNQGNVFYVMNALVERASLEEFIKDQEFNMDETFKSAFMRDICRGLSYLHKSAVGYHGLLNLGNCLVDGNWVLKLSQFGYSKMLHKLIQGGHIEVVSGSSPGGLSSTAGLSQNTYLYTAPEYLQNIEIMKEFPEGDDKADIYSLGTILYCILSEQHTPYNIAGAGGLANLPKFTTAISKTLEDEEEGKVGQPKASEPKSFTKIIEDVITMNLRPSFGEGMAVKQSMQTLLEKCWDQNPEKRPNIRDIQTTIQSAFAQSQGNLIDQMIKMNERYANNLESIVANREVLLRDAQEQTNRLLNEMLPESIAAQLKAKEEIIPRSYEYATVLFCQLVDFGLLIEKTSAEYIISFLNDVFNRFDEIIKAHDAYKVETTGETYMVASGVPSENDGRHVFEIADIALELREKSYAYKVENMDDYKVRVRIGFHCGPIAAGVIGIKSPRYCLFGDTVNFASRMQSNCPPNQIQTSEITARKLMENPDYQLVQRGIVKVKGKGDVNCYWLNEHIHGEHGIVAEQIIVGGGRPPTAQRVFARPLPTTAAGRQSSMSVQHGAVPVPGTMMVTGTSEIMLIEPPPVRLMTAARPRSRRTSKIEEVIEEVPDETIDRSTDTQKPMKKKQRFIDDKKSQ</sequence>
<evidence type="ECO:0000256" key="1">
    <source>
        <dbReference type="ARBA" id="ARBA00001436"/>
    </source>
</evidence>
<evidence type="ECO:0000256" key="6">
    <source>
        <dbReference type="ARBA" id="ARBA00022729"/>
    </source>
</evidence>
<evidence type="ECO:0000313" key="16">
    <source>
        <dbReference type="EnsemblMetazoa" id="PPA17707.1"/>
    </source>
</evidence>
<keyword evidence="9 14" id="KW-0472">Membrane</keyword>
<evidence type="ECO:0000256" key="11">
    <source>
        <dbReference type="ARBA" id="ARBA00023239"/>
    </source>
</evidence>
<protein>
    <recommendedName>
        <fullName evidence="3">guanylate cyclase</fullName>
        <ecNumber evidence="3">4.6.1.2</ecNumber>
    </recommendedName>
</protein>
<dbReference type="InterPro" id="IPR000719">
    <property type="entry name" value="Prot_kinase_dom"/>
</dbReference>
<proteinExistence type="predicted"/>
<comment type="subcellular location">
    <subcellularLocation>
        <location evidence="2">Cell membrane</location>
        <topology evidence="2">Single-pass type I membrane protein</topology>
    </subcellularLocation>
</comment>
<dbReference type="InterPro" id="IPR057475">
    <property type="entry name" value="CUT_C"/>
</dbReference>
<evidence type="ECO:0000256" key="10">
    <source>
        <dbReference type="ARBA" id="ARBA00023180"/>
    </source>
</evidence>
<accession>A0A8R1YDD3</accession>
<dbReference type="PANTHER" id="PTHR11920">
    <property type="entry name" value="GUANYLYL CYCLASE"/>
    <property type="match status" value="1"/>
</dbReference>
<feature type="signal peptide" evidence="15">
    <location>
        <begin position="1"/>
        <end position="18"/>
    </location>
</feature>
<dbReference type="CDD" id="cd07302">
    <property type="entry name" value="CHD"/>
    <property type="match status" value="1"/>
</dbReference>
<dbReference type="GO" id="GO:0005886">
    <property type="term" value="C:plasma membrane"/>
    <property type="evidence" value="ECO:0000318"/>
    <property type="project" value="GO_Central"/>
</dbReference>